<dbReference type="Proteomes" id="UP000298285">
    <property type="component" value="Unassembled WGS sequence"/>
</dbReference>
<dbReference type="InterPro" id="IPR001387">
    <property type="entry name" value="Cro/C1-type_HTH"/>
</dbReference>
<dbReference type="EMBL" id="SPPK01000010">
    <property type="protein sequence ID" value="TFU86851.1"/>
    <property type="molecule type" value="Genomic_DNA"/>
</dbReference>
<dbReference type="Pfam" id="PF01381">
    <property type="entry name" value="HTH_3"/>
    <property type="match status" value="1"/>
</dbReference>
<feature type="domain" description="HTH cro/C1-type" evidence="1">
    <location>
        <begin position="7"/>
        <end position="60"/>
    </location>
</feature>
<organism evidence="2 3">
    <name type="scientific">Dysgonomonas mossii</name>
    <dbReference type="NCBI Taxonomy" id="163665"/>
    <lineage>
        <taxon>Bacteria</taxon>
        <taxon>Pseudomonadati</taxon>
        <taxon>Bacteroidota</taxon>
        <taxon>Bacteroidia</taxon>
        <taxon>Bacteroidales</taxon>
        <taxon>Dysgonomonadaceae</taxon>
        <taxon>Dysgonomonas</taxon>
    </lineage>
</organism>
<dbReference type="OrthoDB" id="997766at2"/>
<dbReference type="RefSeq" id="WP_135107488.1">
    <property type="nucleotide sequence ID" value="NZ_JADGKW010000010.1"/>
</dbReference>
<protein>
    <submittedName>
        <fullName evidence="2">XRE family transcriptional regulator</fullName>
    </submittedName>
</protein>
<evidence type="ECO:0000313" key="3">
    <source>
        <dbReference type="Proteomes" id="UP000298285"/>
    </source>
</evidence>
<gene>
    <name evidence="2" type="ORF">E4T88_16920</name>
</gene>
<dbReference type="Gene3D" id="1.10.260.40">
    <property type="entry name" value="lambda repressor-like DNA-binding domains"/>
    <property type="match status" value="1"/>
</dbReference>
<proteinExistence type="predicted"/>
<comment type="caution">
    <text evidence="2">The sequence shown here is derived from an EMBL/GenBank/DDBJ whole genome shotgun (WGS) entry which is preliminary data.</text>
</comment>
<evidence type="ECO:0000313" key="2">
    <source>
        <dbReference type="EMBL" id="TFU86851.1"/>
    </source>
</evidence>
<reference evidence="2 3" key="1">
    <citation type="submission" date="2019-03" db="EMBL/GenBank/DDBJ databases">
        <title>Diversity of the mouse oral microbiome.</title>
        <authorList>
            <person name="Joseph S."/>
            <person name="Aduse-Opoku J."/>
            <person name="Curtis M."/>
            <person name="Wade W."/>
            <person name="Hashim A."/>
        </authorList>
    </citation>
    <scope>NUCLEOTIDE SEQUENCE [LARGE SCALE GENOMIC DNA]</scope>
    <source>
        <strain evidence="2 3">P11</strain>
    </source>
</reference>
<dbReference type="InterPro" id="IPR010982">
    <property type="entry name" value="Lambda_DNA-bd_dom_sf"/>
</dbReference>
<sequence length="219" mass="25482">MVYLFKIRELCEKKGVSMKQAASDLGMTEQSLHKLIKANSTKIDTLLTIADYFKVEPAYFFDSHSGDTNQYVRIKKEEFSGLIKKVLAYSIHGFGLIKLEWNNNEQKFNTYFDILDKQYVPTGEDLEYISAILERKIELTNNTNPKDISKLLMTKDEFDFTSAYYYSIKKGQAQEELQKLSSFMDKHNIPVTESIKRDIRELNDKIKHYESKSIIGTNK</sequence>
<dbReference type="AlphaFoldDB" id="A0A4Y9II60"/>
<dbReference type="CDD" id="cd00093">
    <property type="entry name" value="HTH_XRE"/>
    <property type="match status" value="1"/>
</dbReference>
<dbReference type="PROSITE" id="PS50943">
    <property type="entry name" value="HTH_CROC1"/>
    <property type="match status" value="1"/>
</dbReference>
<evidence type="ECO:0000259" key="1">
    <source>
        <dbReference type="PROSITE" id="PS50943"/>
    </source>
</evidence>
<accession>A0A4Y9II60</accession>
<dbReference type="SMART" id="SM00530">
    <property type="entry name" value="HTH_XRE"/>
    <property type="match status" value="1"/>
</dbReference>
<dbReference type="GO" id="GO:0003677">
    <property type="term" value="F:DNA binding"/>
    <property type="evidence" value="ECO:0007669"/>
    <property type="project" value="InterPro"/>
</dbReference>
<dbReference type="SUPFAM" id="SSF47413">
    <property type="entry name" value="lambda repressor-like DNA-binding domains"/>
    <property type="match status" value="1"/>
</dbReference>
<name>A0A4Y9II60_9BACT</name>